<keyword evidence="3" id="KW-1185">Reference proteome</keyword>
<evidence type="ECO:0000313" key="3">
    <source>
        <dbReference type="Proteomes" id="UP000312512"/>
    </source>
</evidence>
<evidence type="ECO:0000256" key="1">
    <source>
        <dbReference type="SAM" id="MobiDB-lite"/>
    </source>
</evidence>
<dbReference type="EMBL" id="VDLX02000008">
    <property type="protein sequence ID" value="KAB8193092.1"/>
    <property type="molecule type" value="Genomic_DNA"/>
</dbReference>
<name>A0A5C4WBQ9_9ACTN</name>
<feature type="region of interest" description="Disordered" evidence="1">
    <location>
        <begin position="65"/>
        <end position="92"/>
    </location>
</feature>
<organism evidence="2 3">
    <name type="scientific">Nonomuraea phyllanthi</name>
    <dbReference type="NCBI Taxonomy" id="2219224"/>
    <lineage>
        <taxon>Bacteria</taxon>
        <taxon>Bacillati</taxon>
        <taxon>Actinomycetota</taxon>
        <taxon>Actinomycetes</taxon>
        <taxon>Streptosporangiales</taxon>
        <taxon>Streptosporangiaceae</taxon>
        <taxon>Nonomuraea</taxon>
    </lineage>
</organism>
<dbReference type="Proteomes" id="UP000312512">
    <property type="component" value="Unassembled WGS sequence"/>
</dbReference>
<protein>
    <submittedName>
        <fullName evidence="2">Uncharacterized protein</fullName>
    </submittedName>
</protein>
<dbReference type="RefSeq" id="WP_139632548.1">
    <property type="nucleotide sequence ID" value="NZ_VDLX02000008.1"/>
</dbReference>
<comment type="caution">
    <text evidence="2">The sequence shown here is derived from an EMBL/GenBank/DDBJ whole genome shotgun (WGS) entry which is preliminary data.</text>
</comment>
<reference evidence="2 3" key="1">
    <citation type="submission" date="2019-10" db="EMBL/GenBank/DDBJ databases">
        <title>Nonomuraea sp. nov., isolated from Phyllanthus amarus.</title>
        <authorList>
            <person name="Klykleung N."/>
            <person name="Tanasupawat S."/>
        </authorList>
    </citation>
    <scope>NUCLEOTIDE SEQUENCE [LARGE SCALE GENOMIC DNA]</scope>
    <source>
        <strain evidence="2 3">PA1-10</strain>
    </source>
</reference>
<accession>A0A5C4WBQ9</accession>
<evidence type="ECO:0000313" key="2">
    <source>
        <dbReference type="EMBL" id="KAB8193092.1"/>
    </source>
</evidence>
<proteinExistence type="predicted"/>
<dbReference type="AlphaFoldDB" id="A0A5C4WBQ9"/>
<gene>
    <name evidence="2" type="ORF">FH608_022455</name>
</gene>
<sequence length="92" mass="9680">MYAMIRQYAASPDAVAEMVQRVDEEFADRIPEQVGALLYAAVDTGEGTVMTITVFGDAEAAARAESTVAGSRGTSVSGSGSGRRSCTAGRWW</sequence>
<dbReference type="OrthoDB" id="3383875at2"/>